<name>A0AAF3J8P2_9BILA</name>
<evidence type="ECO:0000256" key="1">
    <source>
        <dbReference type="SAM" id="MobiDB-lite"/>
    </source>
</evidence>
<organism evidence="2 3">
    <name type="scientific">Mesorhabditis belari</name>
    <dbReference type="NCBI Taxonomy" id="2138241"/>
    <lineage>
        <taxon>Eukaryota</taxon>
        <taxon>Metazoa</taxon>
        <taxon>Ecdysozoa</taxon>
        <taxon>Nematoda</taxon>
        <taxon>Chromadorea</taxon>
        <taxon>Rhabditida</taxon>
        <taxon>Rhabditina</taxon>
        <taxon>Rhabditomorpha</taxon>
        <taxon>Rhabditoidea</taxon>
        <taxon>Rhabditidae</taxon>
        <taxon>Mesorhabditinae</taxon>
        <taxon>Mesorhabditis</taxon>
    </lineage>
</organism>
<feature type="region of interest" description="Disordered" evidence="1">
    <location>
        <begin position="26"/>
        <end position="54"/>
    </location>
</feature>
<keyword evidence="2" id="KW-1185">Reference proteome</keyword>
<dbReference type="AlphaFoldDB" id="A0AAF3J8P2"/>
<reference evidence="3" key="1">
    <citation type="submission" date="2024-02" db="UniProtKB">
        <authorList>
            <consortium name="WormBaseParasite"/>
        </authorList>
    </citation>
    <scope>IDENTIFICATION</scope>
</reference>
<sequence>MEREHVSILMCRKLCGCKSTRIDDEAEKVGNEPSSSYPSAETSSVSHSPTKDSSTPICVIIASPRILSRGILGVLISNLEEKSLRTLDLSLVFPSSEQLKTLNGRKFGPSTFPVSVSAWTGIQVYDRVRQATNDFIQRFALEKADIYSSDNKSRGKRDYFQTWFPSNPTITTQPVAGLASIVEIKVPISNNDEGLLIKTNSMDKEMDDDRKIVEETGKEDELVEDLGEAYPENGLKRIE</sequence>
<dbReference type="WBParaSite" id="MBELARI_LOCUS3456">
    <property type="protein sequence ID" value="MBELARI_LOCUS3456"/>
    <property type="gene ID" value="MBELARI_LOCUS3456"/>
</dbReference>
<evidence type="ECO:0000313" key="2">
    <source>
        <dbReference type="Proteomes" id="UP000887575"/>
    </source>
</evidence>
<proteinExistence type="predicted"/>
<feature type="compositionally biased region" description="Low complexity" evidence="1">
    <location>
        <begin position="34"/>
        <end position="46"/>
    </location>
</feature>
<dbReference type="Proteomes" id="UP000887575">
    <property type="component" value="Unassembled WGS sequence"/>
</dbReference>
<feature type="region of interest" description="Disordered" evidence="1">
    <location>
        <begin position="215"/>
        <end position="239"/>
    </location>
</feature>
<accession>A0AAF3J8P2</accession>
<protein>
    <submittedName>
        <fullName evidence="3">Uncharacterized protein</fullName>
    </submittedName>
</protein>
<evidence type="ECO:0000313" key="3">
    <source>
        <dbReference type="WBParaSite" id="MBELARI_LOCUS3456"/>
    </source>
</evidence>